<name>A0A917RYY0_9BACL</name>
<dbReference type="EMBL" id="BMOK01000002">
    <property type="protein sequence ID" value="GGL43612.1"/>
    <property type="molecule type" value="Genomic_DNA"/>
</dbReference>
<organism evidence="2 3">
    <name type="scientific">Sporolactobacillus putidus</name>
    <dbReference type="NCBI Taxonomy" id="492735"/>
    <lineage>
        <taxon>Bacteria</taxon>
        <taxon>Bacillati</taxon>
        <taxon>Bacillota</taxon>
        <taxon>Bacilli</taxon>
        <taxon>Bacillales</taxon>
        <taxon>Sporolactobacillaceae</taxon>
        <taxon>Sporolactobacillus</taxon>
    </lineage>
</organism>
<dbReference type="AlphaFoldDB" id="A0A917RYY0"/>
<reference evidence="2" key="1">
    <citation type="journal article" date="2014" name="Int. J. Syst. Evol. Microbiol.">
        <title>Complete genome sequence of Corynebacterium casei LMG S-19264T (=DSM 44701T), isolated from a smear-ripened cheese.</title>
        <authorList>
            <consortium name="US DOE Joint Genome Institute (JGI-PGF)"/>
            <person name="Walter F."/>
            <person name="Albersmeier A."/>
            <person name="Kalinowski J."/>
            <person name="Ruckert C."/>
        </authorList>
    </citation>
    <scope>NUCLEOTIDE SEQUENCE</scope>
    <source>
        <strain evidence="2">JCM 15325</strain>
    </source>
</reference>
<gene>
    <name evidence="2" type="ORF">GCM10007968_04380</name>
</gene>
<dbReference type="Proteomes" id="UP000654670">
    <property type="component" value="Unassembled WGS sequence"/>
</dbReference>
<accession>A0A917RYY0</accession>
<feature type="chain" id="PRO_5038823819" evidence="1">
    <location>
        <begin position="34"/>
        <end position="92"/>
    </location>
</feature>
<feature type="signal peptide" evidence="1">
    <location>
        <begin position="1"/>
        <end position="33"/>
    </location>
</feature>
<evidence type="ECO:0000256" key="1">
    <source>
        <dbReference type="SAM" id="SignalP"/>
    </source>
</evidence>
<evidence type="ECO:0000313" key="2">
    <source>
        <dbReference type="EMBL" id="GGL43612.1"/>
    </source>
</evidence>
<reference evidence="2" key="2">
    <citation type="submission" date="2020-09" db="EMBL/GenBank/DDBJ databases">
        <authorList>
            <person name="Sun Q."/>
            <person name="Ohkuma M."/>
        </authorList>
    </citation>
    <scope>NUCLEOTIDE SEQUENCE</scope>
    <source>
        <strain evidence="2">JCM 15325</strain>
    </source>
</reference>
<evidence type="ECO:0000313" key="3">
    <source>
        <dbReference type="Proteomes" id="UP000654670"/>
    </source>
</evidence>
<comment type="caution">
    <text evidence="2">The sequence shown here is derived from an EMBL/GenBank/DDBJ whole genome shotgun (WGS) entry which is preliminary data.</text>
</comment>
<proteinExistence type="predicted"/>
<sequence length="92" mass="11212">MPKYIDKFRFDMRIRFCYSSLTAALLTSTVYCATDIFKPFYKNGTISQRRNVCSWLRYKTTLLSVIKFKNSFEVERQKAKKKNHNRFFFKIW</sequence>
<keyword evidence="1" id="KW-0732">Signal</keyword>
<keyword evidence="3" id="KW-1185">Reference proteome</keyword>
<protein>
    <submittedName>
        <fullName evidence="2">Uncharacterized protein</fullName>
    </submittedName>
</protein>